<proteinExistence type="predicted"/>
<reference evidence="1" key="1">
    <citation type="submission" date="2020-10" db="EMBL/GenBank/DDBJ databases">
        <title>Genome Sequence of Monilinia vaccinii-corymbosi Sheds Light on Mummy Berry Disease Infection of Blueberry and Mating Type.</title>
        <authorList>
            <person name="Yow A.G."/>
            <person name="Zhang Y."/>
            <person name="Bansal K."/>
            <person name="Eacker S.M."/>
            <person name="Sullivan S."/>
            <person name="Liachko I."/>
            <person name="Cubeta M.A."/>
            <person name="Rollins J.A."/>
            <person name="Ashrafi H."/>
        </authorList>
    </citation>
    <scope>NUCLEOTIDE SEQUENCE</scope>
    <source>
        <strain evidence="1">RL-1</strain>
    </source>
</reference>
<accession>A0A8A3PG60</accession>
<dbReference type="EMBL" id="CP063408">
    <property type="protein sequence ID" value="QSZ34242.1"/>
    <property type="molecule type" value="Genomic_DNA"/>
</dbReference>
<organism evidence="1 2">
    <name type="scientific">Monilinia vaccinii-corymbosi</name>
    <dbReference type="NCBI Taxonomy" id="61207"/>
    <lineage>
        <taxon>Eukaryota</taxon>
        <taxon>Fungi</taxon>
        <taxon>Dikarya</taxon>
        <taxon>Ascomycota</taxon>
        <taxon>Pezizomycotina</taxon>
        <taxon>Leotiomycetes</taxon>
        <taxon>Helotiales</taxon>
        <taxon>Sclerotiniaceae</taxon>
        <taxon>Monilinia</taxon>
    </lineage>
</organism>
<sequence>MSPSDSQKSSYLDLVKARDNFPYDTDLDRLHKLYLPDDDRVHGYMLPEIVSKMPWTPEFTIAHRHPLRVQLHMHPVDLAPSNYSPACNNAFASVIDQAIERDIFSTLHAEHSEPYAIPGAKAPVQLERSKLSSMRRMKRRLSRLDLSAPRPTLPGY</sequence>
<protein>
    <submittedName>
        <fullName evidence="1">Uncharacterized protein</fullName>
    </submittedName>
</protein>
<dbReference type="OrthoDB" id="10261522at2759"/>
<name>A0A8A3PG60_9HELO</name>
<dbReference type="AlphaFoldDB" id="A0A8A3PG60"/>
<evidence type="ECO:0000313" key="1">
    <source>
        <dbReference type="EMBL" id="QSZ34242.1"/>
    </source>
</evidence>
<keyword evidence="2" id="KW-1185">Reference proteome</keyword>
<evidence type="ECO:0000313" key="2">
    <source>
        <dbReference type="Proteomes" id="UP000672032"/>
    </source>
</evidence>
<dbReference type="Proteomes" id="UP000672032">
    <property type="component" value="Chromosome 4"/>
</dbReference>
<gene>
    <name evidence="1" type="ORF">DSL72_005832</name>
</gene>